<evidence type="ECO:0000259" key="1">
    <source>
        <dbReference type="Pfam" id="PF07889"/>
    </source>
</evidence>
<comment type="caution">
    <text evidence="3">The sequence shown here is derived from an EMBL/GenBank/DDBJ whole genome shotgun (WGS) entry which is preliminary data.</text>
</comment>
<sequence>EKILKPELNKNGFTVQFCQIDTAIFVTKVVVVGAIGYGVMKWKGYSVSDIVNGTKRSVAGALASMTKNVGEKSAAISEKMRNLSEQLDNCGKPVEPKEKPNLEEKVSEAGQDISQGGNVFDLSEKLYDLIPFEGTSCKLYRMDEQDIVAEGIWVTDNPATLVQGCELGRNACKVWVTKAVEPNAKVWRPAFGIQIMEEATKSFIAWPADHIIYDVDYNKEAKEV</sequence>
<keyword evidence="4" id="KW-1185">Reference proteome</keyword>
<dbReference type="Pfam" id="PF26133">
    <property type="entry name" value="DUF8039"/>
    <property type="match status" value="1"/>
</dbReference>
<evidence type="ECO:0000313" key="4">
    <source>
        <dbReference type="Proteomes" id="UP000554482"/>
    </source>
</evidence>
<dbReference type="InterPro" id="IPR012458">
    <property type="entry name" value="DUF1664"/>
</dbReference>
<accession>A0A7J6V1K9</accession>
<dbReference type="Proteomes" id="UP000554482">
    <property type="component" value="Unassembled WGS sequence"/>
</dbReference>
<evidence type="ECO:0000259" key="2">
    <source>
        <dbReference type="Pfam" id="PF26133"/>
    </source>
</evidence>
<feature type="domain" description="DUF8039" evidence="2">
    <location>
        <begin position="133"/>
        <end position="212"/>
    </location>
</feature>
<proteinExistence type="predicted"/>
<organism evidence="3 4">
    <name type="scientific">Thalictrum thalictroides</name>
    <name type="common">Rue-anemone</name>
    <name type="synonym">Anemone thalictroides</name>
    <dbReference type="NCBI Taxonomy" id="46969"/>
    <lineage>
        <taxon>Eukaryota</taxon>
        <taxon>Viridiplantae</taxon>
        <taxon>Streptophyta</taxon>
        <taxon>Embryophyta</taxon>
        <taxon>Tracheophyta</taxon>
        <taxon>Spermatophyta</taxon>
        <taxon>Magnoliopsida</taxon>
        <taxon>Ranunculales</taxon>
        <taxon>Ranunculaceae</taxon>
        <taxon>Thalictroideae</taxon>
        <taxon>Thalictrum</taxon>
    </lineage>
</organism>
<dbReference type="PANTHER" id="PTHR46667:SF6">
    <property type="entry name" value="OS01G0185100 PROTEIN"/>
    <property type="match status" value="1"/>
</dbReference>
<dbReference type="InterPro" id="IPR058352">
    <property type="entry name" value="DUF8039"/>
</dbReference>
<protein>
    <submittedName>
        <fullName evidence="3">Uncharacterized protein</fullName>
    </submittedName>
</protein>
<gene>
    <name evidence="3" type="ORF">FRX31_032171</name>
</gene>
<dbReference type="OrthoDB" id="1936670at2759"/>
<evidence type="ECO:0000313" key="3">
    <source>
        <dbReference type="EMBL" id="KAF5178242.1"/>
    </source>
</evidence>
<dbReference type="Pfam" id="PF07889">
    <property type="entry name" value="DUF1664"/>
    <property type="match status" value="1"/>
</dbReference>
<dbReference type="PANTHER" id="PTHR46667">
    <property type="entry name" value="OS05G0182700 PROTEIN"/>
    <property type="match status" value="1"/>
</dbReference>
<dbReference type="AlphaFoldDB" id="A0A7J6V1K9"/>
<dbReference type="EMBL" id="JABWDY010040305">
    <property type="protein sequence ID" value="KAF5178242.1"/>
    <property type="molecule type" value="Genomic_DNA"/>
</dbReference>
<reference evidence="3 4" key="1">
    <citation type="submission" date="2020-06" db="EMBL/GenBank/DDBJ databases">
        <title>Transcriptomic and genomic resources for Thalictrum thalictroides and T. hernandezii: Facilitating candidate gene discovery in an emerging model plant lineage.</title>
        <authorList>
            <person name="Arias T."/>
            <person name="Riano-Pachon D.M."/>
            <person name="Di Stilio V.S."/>
        </authorList>
    </citation>
    <scope>NUCLEOTIDE SEQUENCE [LARGE SCALE GENOMIC DNA]</scope>
    <source>
        <strain evidence="4">cv. WT478/WT964</strain>
        <tissue evidence="3">Leaves</tissue>
    </source>
</reference>
<name>A0A7J6V1K9_THATH</name>
<feature type="non-terminal residue" evidence="3">
    <location>
        <position position="224"/>
    </location>
</feature>
<feature type="domain" description="DUF1664" evidence="1">
    <location>
        <begin position="24"/>
        <end position="115"/>
    </location>
</feature>